<dbReference type="Pfam" id="PF00440">
    <property type="entry name" value="TetR_N"/>
    <property type="match status" value="1"/>
</dbReference>
<gene>
    <name evidence="6" type="ORF">ACFPIH_51340</name>
</gene>
<evidence type="ECO:0000313" key="7">
    <source>
        <dbReference type="Proteomes" id="UP001595839"/>
    </source>
</evidence>
<feature type="DNA-binding region" description="H-T-H motif" evidence="4">
    <location>
        <begin position="36"/>
        <end position="55"/>
    </location>
</feature>
<evidence type="ECO:0000313" key="6">
    <source>
        <dbReference type="EMBL" id="MFC4507714.1"/>
    </source>
</evidence>
<dbReference type="InterPro" id="IPR009057">
    <property type="entry name" value="Homeodomain-like_sf"/>
</dbReference>
<keyword evidence="1" id="KW-0805">Transcription regulation</keyword>
<dbReference type="InterPro" id="IPR001647">
    <property type="entry name" value="HTH_TetR"/>
</dbReference>
<dbReference type="RefSeq" id="WP_381186838.1">
    <property type="nucleotide sequence ID" value="NZ_JBHSFK010000060.1"/>
</dbReference>
<dbReference type="PANTHER" id="PTHR30055">
    <property type="entry name" value="HTH-TYPE TRANSCRIPTIONAL REGULATOR RUTR"/>
    <property type="match status" value="1"/>
</dbReference>
<dbReference type="Pfam" id="PF21597">
    <property type="entry name" value="TetR_C_43"/>
    <property type="match status" value="1"/>
</dbReference>
<proteinExistence type="predicted"/>
<dbReference type="InterPro" id="IPR036271">
    <property type="entry name" value="Tet_transcr_reg_TetR-rel_C_sf"/>
</dbReference>
<keyword evidence="2 4" id="KW-0238">DNA-binding</keyword>
<dbReference type="Proteomes" id="UP001595839">
    <property type="component" value="Unassembled WGS sequence"/>
</dbReference>
<name>A0ABV9B7R8_9ACTN</name>
<accession>A0ABV9B7R8</accession>
<dbReference type="InterPro" id="IPR050109">
    <property type="entry name" value="HTH-type_TetR-like_transc_reg"/>
</dbReference>
<comment type="caution">
    <text evidence="6">The sequence shown here is derived from an EMBL/GenBank/DDBJ whole genome shotgun (WGS) entry which is preliminary data.</text>
</comment>
<evidence type="ECO:0000259" key="5">
    <source>
        <dbReference type="PROSITE" id="PS50977"/>
    </source>
</evidence>
<evidence type="ECO:0000256" key="2">
    <source>
        <dbReference type="ARBA" id="ARBA00023125"/>
    </source>
</evidence>
<dbReference type="PROSITE" id="PS50977">
    <property type="entry name" value="HTH_TETR_2"/>
    <property type="match status" value="1"/>
</dbReference>
<sequence length="192" mass="20681">MSSHDTPKPVRADAARNRTRLLDAARIAFASEAPVSLKRIARDTGVGIATLYRHFPTREALVEAIYQHELTQLCADAEDLLGGAEDPAHALRSWMDRFADYASTKRETADALRAVLASDIVTASQAREQLCAAVQALLDAGTVTGTLRGDVHADDIVVTLVGMFTTTSLAGGRDQLGRMLDLLMDAVRRPAP</sequence>
<keyword evidence="3" id="KW-0804">Transcription</keyword>
<organism evidence="6 7">
    <name type="scientific">Streptomyces vulcanius</name>
    <dbReference type="NCBI Taxonomy" id="1441876"/>
    <lineage>
        <taxon>Bacteria</taxon>
        <taxon>Bacillati</taxon>
        <taxon>Actinomycetota</taxon>
        <taxon>Actinomycetes</taxon>
        <taxon>Kitasatosporales</taxon>
        <taxon>Streptomycetaceae</taxon>
        <taxon>Streptomyces</taxon>
    </lineage>
</organism>
<dbReference type="InterPro" id="IPR049445">
    <property type="entry name" value="TetR_SbtR-like_C"/>
</dbReference>
<protein>
    <submittedName>
        <fullName evidence="6">TetR/AcrR family transcriptional regulator</fullName>
    </submittedName>
</protein>
<evidence type="ECO:0000256" key="4">
    <source>
        <dbReference type="PROSITE-ProRule" id="PRU00335"/>
    </source>
</evidence>
<evidence type="ECO:0000256" key="3">
    <source>
        <dbReference type="ARBA" id="ARBA00023163"/>
    </source>
</evidence>
<dbReference type="Gene3D" id="1.10.357.10">
    <property type="entry name" value="Tetracycline Repressor, domain 2"/>
    <property type="match status" value="1"/>
</dbReference>
<feature type="domain" description="HTH tetR-type" evidence="5">
    <location>
        <begin position="15"/>
        <end position="73"/>
    </location>
</feature>
<dbReference type="PANTHER" id="PTHR30055:SF234">
    <property type="entry name" value="HTH-TYPE TRANSCRIPTIONAL REGULATOR BETI"/>
    <property type="match status" value="1"/>
</dbReference>
<dbReference type="EMBL" id="JBHSFK010000060">
    <property type="protein sequence ID" value="MFC4507714.1"/>
    <property type="molecule type" value="Genomic_DNA"/>
</dbReference>
<dbReference type="SUPFAM" id="SSF48498">
    <property type="entry name" value="Tetracyclin repressor-like, C-terminal domain"/>
    <property type="match status" value="1"/>
</dbReference>
<keyword evidence="7" id="KW-1185">Reference proteome</keyword>
<dbReference type="SUPFAM" id="SSF46689">
    <property type="entry name" value="Homeodomain-like"/>
    <property type="match status" value="1"/>
</dbReference>
<reference evidence="7" key="1">
    <citation type="journal article" date="2019" name="Int. J. Syst. Evol. Microbiol.">
        <title>The Global Catalogue of Microorganisms (GCM) 10K type strain sequencing project: providing services to taxonomists for standard genome sequencing and annotation.</title>
        <authorList>
            <consortium name="The Broad Institute Genomics Platform"/>
            <consortium name="The Broad Institute Genome Sequencing Center for Infectious Disease"/>
            <person name="Wu L."/>
            <person name="Ma J."/>
        </authorList>
    </citation>
    <scope>NUCLEOTIDE SEQUENCE [LARGE SCALE GENOMIC DNA]</scope>
    <source>
        <strain evidence="7">CGMCC 4.7177</strain>
    </source>
</reference>
<evidence type="ECO:0000256" key="1">
    <source>
        <dbReference type="ARBA" id="ARBA00023015"/>
    </source>
</evidence>